<dbReference type="GO" id="GO:0046872">
    <property type="term" value="F:metal ion binding"/>
    <property type="evidence" value="ECO:0007669"/>
    <property type="project" value="UniProtKB-KW"/>
</dbReference>
<keyword evidence="3" id="KW-1185">Reference proteome</keyword>
<feature type="binding site" evidence="1">
    <location>
        <position position="104"/>
    </location>
    <ligand>
        <name>a divalent metal cation</name>
        <dbReference type="ChEBI" id="CHEBI:60240"/>
        <label>2</label>
    </ligand>
</feature>
<evidence type="ECO:0000313" key="2">
    <source>
        <dbReference type="EMBL" id="PQB08077.1"/>
    </source>
</evidence>
<dbReference type="AlphaFoldDB" id="A0A2S7KZN3"/>
<feature type="binding site" evidence="1">
    <location>
        <position position="128"/>
    </location>
    <ligand>
        <name>a divalent metal cation</name>
        <dbReference type="ChEBI" id="CHEBI:60240"/>
        <label>2</label>
    </ligand>
</feature>
<reference evidence="2 3" key="1">
    <citation type="submission" date="2016-11" db="EMBL/GenBank/DDBJ databases">
        <title>Trade-off between light-utilization and light-protection in marine flavobacteria.</title>
        <authorList>
            <person name="Kumagai Y."/>
        </authorList>
    </citation>
    <scope>NUCLEOTIDE SEQUENCE [LARGE SCALE GENOMIC DNA]</scope>
    <source>
        <strain evidence="2 3">ATCC 700397</strain>
    </source>
</reference>
<sequence>MDFFDVHTHTFSSDKNVFSIVNTYPNSSNFSQPFSIGIHPWFINIDKIEEEIFILESKLEHKNCFALGECGLDKLIAVDFERQKEVFKKQIQLSEKYKKPLIIHCVKAHQEIIEIKKEVNPKQVWILHGFNKNKQLAERLLKNGIILSFGSAIIKNKKLQEVFLELPISSILLETDTSELEIQEIYQKASEIKNSSLTDLQLAIYQNFKRIFIE</sequence>
<dbReference type="Proteomes" id="UP000239522">
    <property type="component" value="Unassembled WGS sequence"/>
</dbReference>
<feature type="binding site" evidence="1">
    <location>
        <position position="176"/>
    </location>
    <ligand>
        <name>a divalent metal cation</name>
        <dbReference type="ChEBI" id="CHEBI:60240"/>
        <label>1</label>
    </ligand>
</feature>
<dbReference type="RefSeq" id="WP_104810281.1">
    <property type="nucleotide sequence ID" value="NZ_MQUA01000013.1"/>
</dbReference>
<feature type="binding site" evidence="1">
    <location>
        <position position="69"/>
    </location>
    <ligand>
        <name>a divalent metal cation</name>
        <dbReference type="ChEBI" id="CHEBI:60240"/>
        <label>1</label>
    </ligand>
</feature>
<comment type="caution">
    <text evidence="2">The sequence shown here is derived from an EMBL/GenBank/DDBJ whole genome shotgun (WGS) entry which is preliminary data.</text>
</comment>
<dbReference type="InterPro" id="IPR032466">
    <property type="entry name" value="Metal_Hydrolase"/>
</dbReference>
<dbReference type="PANTHER" id="PTHR46124:SF2">
    <property type="entry name" value="D-AMINOACYL-TRNA DEACYLASE"/>
    <property type="match status" value="1"/>
</dbReference>
<evidence type="ECO:0000256" key="1">
    <source>
        <dbReference type="PIRSR" id="PIRSR005902-1"/>
    </source>
</evidence>
<dbReference type="EMBL" id="MQUA01000013">
    <property type="protein sequence ID" value="PQB08077.1"/>
    <property type="molecule type" value="Genomic_DNA"/>
</dbReference>
<dbReference type="PIRSF" id="PIRSF005902">
    <property type="entry name" value="DNase_TatD"/>
    <property type="match status" value="1"/>
</dbReference>
<dbReference type="GO" id="GO:0016788">
    <property type="term" value="F:hydrolase activity, acting on ester bonds"/>
    <property type="evidence" value="ECO:0007669"/>
    <property type="project" value="InterPro"/>
</dbReference>
<dbReference type="CDD" id="cd01310">
    <property type="entry name" value="TatD_DNAse"/>
    <property type="match status" value="1"/>
</dbReference>
<organism evidence="2 3">
    <name type="scientific">Polaribacter filamentus</name>
    <dbReference type="NCBI Taxonomy" id="53483"/>
    <lineage>
        <taxon>Bacteria</taxon>
        <taxon>Pseudomonadati</taxon>
        <taxon>Bacteroidota</taxon>
        <taxon>Flavobacteriia</taxon>
        <taxon>Flavobacteriales</taxon>
        <taxon>Flavobacteriaceae</taxon>
    </lineage>
</organism>
<dbReference type="OrthoDB" id="664222at2"/>
<proteinExistence type="predicted"/>
<dbReference type="PANTHER" id="PTHR46124">
    <property type="entry name" value="D-AMINOACYL-TRNA DEACYLASE"/>
    <property type="match status" value="1"/>
</dbReference>
<accession>A0A2S7KZN3</accession>
<dbReference type="Pfam" id="PF01026">
    <property type="entry name" value="TatD_DNase"/>
    <property type="match status" value="1"/>
</dbReference>
<protein>
    <recommendedName>
        <fullName evidence="4">Hydrolase TatD</fullName>
    </recommendedName>
</protein>
<evidence type="ECO:0008006" key="4">
    <source>
        <dbReference type="Google" id="ProtNLM"/>
    </source>
</evidence>
<evidence type="ECO:0000313" key="3">
    <source>
        <dbReference type="Proteomes" id="UP000239522"/>
    </source>
</evidence>
<keyword evidence="1" id="KW-0479">Metal-binding</keyword>
<dbReference type="SUPFAM" id="SSF51556">
    <property type="entry name" value="Metallo-dependent hydrolases"/>
    <property type="match status" value="1"/>
</dbReference>
<name>A0A2S7KZN3_9FLAO</name>
<gene>
    <name evidence="2" type="ORF">BST83_13685</name>
</gene>
<dbReference type="InterPro" id="IPR001130">
    <property type="entry name" value="TatD-like"/>
</dbReference>
<dbReference type="Gene3D" id="3.20.20.140">
    <property type="entry name" value="Metal-dependent hydrolases"/>
    <property type="match status" value="1"/>
</dbReference>